<name>A0A494Y9G9_9BURK</name>
<evidence type="ECO:0000313" key="2">
    <source>
        <dbReference type="Proteomes" id="UP000270342"/>
    </source>
</evidence>
<dbReference type="Proteomes" id="UP000270342">
    <property type="component" value="Unassembled WGS sequence"/>
</dbReference>
<comment type="caution">
    <text evidence="1">The sequence shown here is derived from an EMBL/GenBank/DDBJ whole genome shotgun (WGS) entry which is preliminary data.</text>
</comment>
<keyword evidence="2" id="KW-1185">Reference proteome</keyword>
<dbReference type="AlphaFoldDB" id="A0A494Y9G9"/>
<gene>
    <name evidence="1" type="ORF">D7S86_05185</name>
</gene>
<protein>
    <submittedName>
        <fullName evidence="1">Uncharacterized protein</fullName>
    </submittedName>
</protein>
<organism evidence="1 2">
    <name type="scientific">Pararobbsia silviterrae</name>
    <dbReference type="NCBI Taxonomy" id="1792498"/>
    <lineage>
        <taxon>Bacteria</taxon>
        <taxon>Pseudomonadati</taxon>
        <taxon>Pseudomonadota</taxon>
        <taxon>Betaproteobacteria</taxon>
        <taxon>Burkholderiales</taxon>
        <taxon>Burkholderiaceae</taxon>
        <taxon>Pararobbsia</taxon>
    </lineage>
</organism>
<evidence type="ECO:0000313" key="1">
    <source>
        <dbReference type="EMBL" id="RKP59279.1"/>
    </source>
</evidence>
<dbReference type="RefSeq" id="WP_121084013.1">
    <property type="nucleotide sequence ID" value="NZ_RBZU01000001.1"/>
</dbReference>
<sequence>MQHVAAVTLCASVFITFVALPSTHGVPTCRRDATHLCRGEVKAFKSNKTGNHAPREVLST</sequence>
<proteinExistence type="predicted"/>
<reference evidence="1 2" key="1">
    <citation type="submission" date="2018-10" db="EMBL/GenBank/DDBJ databases">
        <title>Robbsia sp. DHC34, isolated from soil.</title>
        <authorList>
            <person name="Gao Z.-H."/>
            <person name="Qiu L.-H."/>
        </authorList>
    </citation>
    <scope>NUCLEOTIDE SEQUENCE [LARGE SCALE GENOMIC DNA]</scope>
    <source>
        <strain evidence="1 2">DHC34</strain>
    </source>
</reference>
<dbReference type="EMBL" id="RBZU01000001">
    <property type="protein sequence ID" value="RKP59279.1"/>
    <property type="molecule type" value="Genomic_DNA"/>
</dbReference>
<accession>A0A494Y9G9</accession>